<proteinExistence type="predicted"/>
<dbReference type="EMBL" id="BSOR01000071">
    <property type="protein sequence ID" value="GLR65062.1"/>
    <property type="molecule type" value="Genomic_DNA"/>
</dbReference>
<accession>A0ABQ6A3A7</accession>
<evidence type="ECO:0000313" key="1">
    <source>
        <dbReference type="EMBL" id="GLR65062.1"/>
    </source>
</evidence>
<dbReference type="SUPFAM" id="SSF53254">
    <property type="entry name" value="Phosphoglycerate mutase-like"/>
    <property type="match status" value="1"/>
</dbReference>
<evidence type="ECO:0000313" key="2">
    <source>
        <dbReference type="Proteomes" id="UP001156682"/>
    </source>
</evidence>
<protein>
    <recommendedName>
        <fullName evidence="3">Alpha-ribazole phosphatase</fullName>
    </recommendedName>
</protein>
<dbReference type="Gene3D" id="3.40.50.1240">
    <property type="entry name" value="Phosphoglycerate mutase-like"/>
    <property type="match status" value="1"/>
</dbReference>
<dbReference type="SMART" id="SM00855">
    <property type="entry name" value="PGAM"/>
    <property type="match status" value="1"/>
</dbReference>
<reference evidence="2" key="1">
    <citation type="journal article" date="2019" name="Int. J. Syst. Evol. Microbiol.">
        <title>The Global Catalogue of Microorganisms (GCM) 10K type strain sequencing project: providing services to taxonomists for standard genome sequencing and annotation.</title>
        <authorList>
            <consortium name="The Broad Institute Genomics Platform"/>
            <consortium name="The Broad Institute Genome Sequencing Center for Infectious Disease"/>
            <person name="Wu L."/>
            <person name="Ma J."/>
        </authorList>
    </citation>
    <scope>NUCLEOTIDE SEQUENCE [LARGE SCALE GENOMIC DNA]</scope>
    <source>
        <strain evidence="2">NBRC 100033</strain>
    </source>
</reference>
<keyword evidence="2" id="KW-1185">Reference proteome</keyword>
<organism evidence="1 2">
    <name type="scientific">Marinospirillum insulare</name>
    <dbReference type="NCBI Taxonomy" id="217169"/>
    <lineage>
        <taxon>Bacteria</taxon>
        <taxon>Pseudomonadati</taxon>
        <taxon>Pseudomonadota</taxon>
        <taxon>Gammaproteobacteria</taxon>
        <taxon>Oceanospirillales</taxon>
        <taxon>Oceanospirillaceae</taxon>
        <taxon>Marinospirillum</taxon>
    </lineage>
</organism>
<dbReference type="InterPro" id="IPR029033">
    <property type="entry name" value="His_PPase_superfam"/>
</dbReference>
<dbReference type="Proteomes" id="UP001156682">
    <property type="component" value="Unassembled WGS sequence"/>
</dbReference>
<dbReference type="RefSeq" id="WP_027851928.1">
    <property type="nucleotide sequence ID" value="NZ_BSOR01000071.1"/>
</dbReference>
<evidence type="ECO:0008006" key="3">
    <source>
        <dbReference type="Google" id="ProtNLM"/>
    </source>
</evidence>
<dbReference type="InterPro" id="IPR013078">
    <property type="entry name" value="His_Pase_superF_clade-1"/>
</dbReference>
<comment type="caution">
    <text evidence="1">The sequence shown here is derived from an EMBL/GenBank/DDBJ whole genome shotgun (WGS) entry which is preliminary data.</text>
</comment>
<dbReference type="Pfam" id="PF00300">
    <property type="entry name" value="His_Phos_1"/>
    <property type="match status" value="1"/>
</dbReference>
<sequence length="180" mass="20351">MTVIIWRHPKPINAEGICLGHTDLAVDPRRTRNLAYKVQKEARRLKLTPVLHVSPLQRSRGVGEFLTKHGWQIQVDPLLAEFNFGAWDGLPWEQIDTKEMDAWVENFAEFAPGGAENLQQLFSRVEAWLNTPSNQPRLVIGHAGWINAARIISAKQPLPTSSRDWPSSVNYGRKSILNLA</sequence>
<gene>
    <name evidence="1" type="ORF">GCM10007878_25010</name>
</gene>
<name>A0ABQ6A3A7_9GAMM</name>